<dbReference type="AlphaFoldDB" id="A0A5M3X2R6"/>
<name>A0A5M3X2R6_9ACTN</name>
<protein>
    <submittedName>
        <fullName evidence="1">Uncharacterized protein</fullName>
    </submittedName>
</protein>
<accession>A0A5M3X2R6</accession>
<keyword evidence="2" id="KW-1185">Reference proteome</keyword>
<proteinExistence type="predicted"/>
<reference evidence="1 2" key="1">
    <citation type="submission" date="2019-10" db="EMBL/GenBank/DDBJ databases">
        <title>Whole genome shotgun sequence of Acrocarpospora macrocephala NBRC 16266.</title>
        <authorList>
            <person name="Ichikawa N."/>
            <person name="Kimura A."/>
            <person name="Kitahashi Y."/>
            <person name="Komaki H."/>
            <person name="Oguchi A."/>
        </authorList>
    </citation>
    <scope>NUCLEOTIDE SEQUENCE [LARGE SCALE GENOMIC DNA]</scope>
    <source>
        <strain evidence="1 2">NBRC 16266</strain>
    </source>
</reference>
<organism evidence="1 2">
    <name type="scientific">Acrocarpospora macrocephala</name>
    <dbReference type="NCBI Taxonomy" id="150177"/>
    <lineage>
        <taxon>Bacteria</taxon>
        <taxon>Bacillati</taxon>
        <taxon>Actinomycetota</taxon>
        <taxon>Actinomycetes</taxon>
        <taxon>Streptosporangiales</taxon>
        <taxon>Streptosporangiaceae</taxon>
        <taxon>Acrocarpospora</taxon>
    </lineage>
</organism>
<evidence type="ECO:0000313" key="1">
    <source>
        <dbReference type="EMBL" id="GES15330.1"/>
    </source>
</evidence>
<comment type="caution">
    <text evidence="1">The sequence shown here is derived from an EMBL/GenBank/DDBJ whole genome shotgun (WGS) entry which is preliminary data.</text>
</comment>
<evidence type="ECO:0000313" key="2">
    <source>
        <dbReference type="Proteomes" id="UP000331127"/>
    </source>
</evidence>
<gene>
    <name evidence="1" type="ORF">Amac_089270</name>
</gene>
<dbReference type="EMBL" id="BLAE01000074">
    <property type="protein sequence ID" value="GES15330.1"/>
    <property type="molecule type" value="Genomic_DNA"/>
</dbReference>
<dbReference type="Proteomes" id="UP000331127">
    <property type="component" value="Unassembled WGS sequence"/>
</dbReference>
<sequence>MAADWLSFVCCFAPISFTAGSTGALRLRLVRLAPLGAKRAVRHAALAASRHRRFDAVQAVVEVVQGCGQGVVSDL</sequence>